<evidence type="ECO:0000256" key="9">
    <source>
        <dbReference type="ARBA" id="ARBA00047890"/>
    </source>
</evidence>
<accession>A0A2U3D6S5</accession>
<name>A0A2U3D6S5_SULT2</name>
<dbReference type="GO" id="GO:0016879">
    <property type="term" value="F:ligase activity, forming carbon-nitrogen bonds"/>
    <property type="evidence" value="ECO:0007669"/>
    <property type="project" value="UniProtKB-UniRule"/>
</dbReference>
<comment type="cofactor">
    <cofactor evidence="10">
        <name>Zn(2+)</name>
        <dbReference type="ChEBI" id="CHEBI:29105"/>
    </cofactor>
    <text evidence="10">Binds 1 zinc ion per subunit.</text>
</comment>
<evidence type="ECO:0000256" key="4">
    <source>
        <dbReference type="ARBA" id="ARBA00022741"/>
    </source>
</evidence>
<dbReference type="Pfam" id="PF06508">
    <property type="entry name" value="QueC"/>
    <property type="match status" value="1"/>
</dbReference>
<evidence type="ECO:0000256" key="6">
    <source>
        <dbReference type="ARBA" id="ARBA00022840"/>
    </source>
</evidence>
<comment type="function">
    <text evidence="10">Catalyzes the ATP-dependent conversion of 7-carboxy-7-deazaguanine (CDG) to 7-cyano-7-deazaguanine (preQ(0)).</text>
</comment>
<dbReference type="PANTHER" id="PTHR42914:SF1">
    <property type="entry name" value="7-CYANO-7-DEAZAGUANINE SYNTHASE"/>
    <property type="match status" value="1"/>
</dbReference>
<keyword evidence="6 10" id="KW-0067">ATP-binding</keyword>
<dbReference type="InterPro" id="IPR014729">
    <property type="entry name" value="Rossmann-like_a/b/a_fold"/>
</dbReference>
<evidence type="ECO:0000256" key="7">
    <source>
        <dbReference type="ARBA" id="ARBA00037993"/>
    </source>
</evidence>
<dbReference type="PANTHER" id="PTHR42914">
    <property type="entry name" value="7-CYANO-7-DEAZAGUANINE SYNTHASE"/>
    <property type="match status" value="1"/>
</dbReference>
<comment type="pathway">
    <text evidence="1 10">Purine metabolism; 7-cyano-7-deazaguanine biosynthesis.</text>
</comment>
<dbReference type="PIRSF" id="PIRSF006293">
    <property type="entry name" value="ExsB"/>
    <property type="match status" value="1"/>
</dbReference>
<dbReference type="HAMAP" id="MF_01633">
    <property type="entry name" value="QueC"/>
    <property type="match status" value="1"/>
</dbReference>
<feature type="binding site" evidence="10">
    <location>
        <position position="193"/>
    </location>
    <ligand>
        <name>Zn(2+)</name>
        <dbReference type="ChEBI" id="CHEBI:29105"/>
    </ligand>
</feature>
<dbReference type="Proteomes" id="UP000245380">
    <property type="component" value="Unassembled WGS sequence"/>
</dbReference>
<feature type="binding site" evidence="10">
    <location>
        <position position="207"/>
    </location>
    <ligand>
        <name>Zn(2+)</name>
        <dbReference type="ChEBI" id="CHEBI:29105"/>
    </ligand>
</feature>
<gene>
    <name evidence="10" type="primary">queC</name>
    <name evidence="11" type="ORF">BM613_11150</name>
</gene>
<dbReference type="RefSeq" id="WP_109431281.1">
    <property type="nucleotide sequence ID" value="NZ_MPDK01000022.1"/>
</dbReference>
<dbReference type="AlphaFoldDB" id="A0A2U3D6S5"/>
<keyword evidence="5 10" id="KW-0862">Zinc</keyword>
<feature type="binding site" evidence="10">
    <location>
        <position position="204"/>
    </location>
    <ligand>
        <name>Zn(2+)</name>
        <dbReference type="ChEBI" id="CHEBI:29105"/>
    </ligand>
</feature>
<keyword evidence="2 10" id="KW-0436">Ligase</keyword>
<evidence type="ECO:0000313" key="11">
    <source>
        <dbReference type="EMBL" id="PWI56953.1"/>
    </source>
</evidence>
<evidence type="ECO:0000256" key="10">
    <source>
        <dbReference type="HAMAP-Rule" id="MF_01633"/>
    </source>
</evidence>
<dbReference type="InterPro" id="IPR018317">
    <property type="entry name" value="QueC"/>
</dbReference>
<evidence type="ECO:0000256" key="3">
    <source>
        <dbReference type="ARBA" id="ARBA00022723"/>
    </source>
</evidence>
<dbReference type="GO" id="GO:0008616">
    <property type="term" value="P:tRNA queuosine(34) biosynthetic process"/>
    <property type="evidence" value="ECO:0007669"/>
    <property type="project" value="UniProtKB-UniRule"/>
</dbReference>
<feature type="binding site" evidence="10">
    <location>
        <begin position="11"/>
        <end position="21"/>
    </location>
    <ligand>
        <name>ATP</name>
        <dbReference type="ChEBI" id="CHEBI:30616"/>
    </ligand>
</feature>
<dbReference type="EC" id="6.3.4.20" evidence="8 10"/>
<protein>
    <recommendedName>
        <fullName evidence="8 10">7-cyano-7-deazaguanine synthase</fullName>
        <ecNumber evidence="8 10">6.3.4.20</ecNumber>
    </recommendedName>
    <alternativeName>
        <fullName evidence="10">7-cyano-7-carbaguanine synthase</fullName>
    </alternativeName>
    <alternativeName>
        <fullName evidence="10">PreQ(0) synthase</fullName>
    </alternativeName>
    <alternativeName>
        <fullName evidence="10">Queuosine biosynthesis protein QueC</fullName>
    </alternativeName>
</protein>
<keyword evidence="10" id="KW-0671">Queuosine biosynthesis</keyword>
<comment type="catalytic activity">
    <reaction evidence="9 10">
        <text>7-carboxy-7-carbaguanine + NH4(+) + 2 ATP = 7-cyano-7-carbaguanine + 2 AMP + 2 diphosphate + 2 H(+)</text>
        <dbReference type="Rhea" id="RHEA:27982"/>
        <dbReference type="ChEBI" id="CHEBI:15378"/>
        <dbReference type="ChEBI" id="CHEBI:28938"/>
        <dbReference type="ChEBI" id="CHEBI:30616"/>
        <dbReference type="ChEBI" id="CHEBI:33019"/>
        <dbReference type="ChEBI" id="CHEBI:45075"/>
        <dbReference type="ChEBI" id="CHEBI:61036"/>
        <dbReference type="ChEBI" id="CHEBI:456215"/>
        <dbReference type="EC" id="6.3.4.20"/>
    </reaction>
</comment>
<dbReference type="NCBIfam" id="TIGR00364">
    <property type="entry name" value="7-cyano-7-deazaguanine synthase QueC"/>
    <property type="match status" value="1"/>
</dbReference>
<evidence type="ECO:0000313" key="12">
    <source>
        <dbReference type="Proteomes" id="UP000245380"/>
    </source>
</evidence>
<proteinExistence type="inferred from homology"/>
<evidence type="ECO:0000256" key="8">
    <source>
        <dbReference type="ARBA" id="ARBA00039149"/>
    </source>
</evidence>
<comment type="caution">
    <text evidence="11">The sequence shown here is derived from an EMBL/GenBank/DDBJ whole genome shotgun (WGS) entry which is preliminary data.</text>
</comment>
<keyword evidence="4 10" id="KW-0547">Nucleotide-binding</keyword>
<evidence type="ECO:0000256" key="1">
    <source>
        <dbReference type="ARBA" id="ARBA00005061"/>
    </source>
</evidence>
<dbReference type="GO" id="GO:0008270">
    <property type="term" value="F:zinc ion binding"/>
    <property type="evidence" value="ECO:0007669"/>
    <property type="project" value="UniProtKB-UniRule"/>
</dbReference>
<comment type="similarity">
    <text evidence="7 10">Belongs to the QueC family.</text>
</comment>
<feature type="binding site" evidence="10">
    <location>
        <position position="201"/>
    </location>
    <ligand>
        <name>Zn(2+)</name>
        <dbReference type="ChEBI" id="CHEBI:29105"/>
    </ligand>
</feature>
<dbReference type="UniPathway" id="UPA00391"/>
<keyword evidence="12" id="KW-1185">Reference proteome</keyword>
<organism evidence="11 12">
    <name type="scientific">Sulfoacidibacillus thermotolerans</name>
    <name type="common">Acidibacillus sulfuroxidans</name>
    <dbReference type="NCBI Taxonomy" id="1765684"/>
    <lineage>
        <taxon>Bacteria</taxon>
        <taxon>Bacillati</taxon>
        <taxon>Bacillota</taxon>
        <taxon>Bacilli</taxon>
        <taxon>Bacillales</taxon>
        <taxon>Alicyclobacillaceae</taxon>
        <taxon>Sulfoacidibacillus</taxon>
    </lineage>
</organism>
<keyword evidence="3 10" id="KW-0479">Metal-binding</keyword>
<dbReference type="OrthoDB" id="9789567at2"/>
<dbReference type="GO" id="GO:0005524">
    <property type="term" value="F:ATP binding"/>
    <property type="evidence" value="ECO:0007669"/>
    <property type="project" value="UniProtKB-UniRule"/>
</dbReference>
<reference evidence="11 12" key="1">
    <citation type="submission" date="2016-11" db="EMBL/GenBank/DDBJ databases">
        <title>Comparative genomics of Acidibacillus ferroxidans species.</title>
        <authorList>
            <person name="Oliveira G."/>
            <person name="Nunes G."/>
            <person name="Oliveira R."/>
            <person name="Araujo F."/>
            <person name="Salim A."/>
            <person name="Scholte L."/>
            <person name="Morais D."/>
            <person name="Nancucheo I."/>
            <person name="Johnson D.B."/>
            <person name="Grail B."/>
            <person name="Bittencourt J."/>
            <person name="Valadares R."/>
        </authorList>
    </citation>
    <scope>NUCLEOTIDE SEQUENCE [LARGE SCALE GENOMIC DNA]</scope>
    <source>
        <strain evidence="11 12">Y002</strain>
    </source>
</reference>
<dbReference type="EMBL" id="MPDK01000022">
    <property type="protein sequence ID" value="PWI56953.1"/>
    <property type="molecule type" value="Genomic_DNA"/>
</dbReference>
<evidence type="ECO:0000256" key="2">
    <source>
        <dbReference type="ARBA" id="ARBA00022598"/>
    </source>
</evidence>
<dbReference type="SUPFAM" id="SSF52402">
    <property type="entry name" value="Adenine nucleotide alpha hydrolases-like"/>
    <property type="match status" value="1"/>
</dbReference>
<comment type="subunit">
    <text evidence="10">Homodimer.</text>
</comment>
<sequence>MKQYEKAVVILSGGLDSTTCLGVAVQEGEEVYALTFDYGQRHRIEIESAKKVAEYYRVKEHQIATLPFLRAIGGSALTDKEIAVPHSGVIANEIPVTYVPGRNLIFLSIATAYAEVVGANAIYLGVNALDYSGYPDCRPAFIESFARTATLATKAGAMGATLQIKTPLLYLSKAEIVTLGTKLGVPYELTSSCYEGGSVACGVCDSCRLRRKGFAEAGLTDPIAYSERIDVV</sequence>
<dbReference type="CDD" id="cd01995">
    <property type="entry name" value="QueC-like"/>
    <property type="match status" value="1"/>
</dbReference>
<dbReference type="Gene3D" id="3.40.50.620">
    <property type="entry name" value="HUPs"/>
    <property type="match status" value="1"/>
</dbReference>
<evidence type="ECO:0000256" key="5">
    <source>
        <dbReference type="ARBA" id="ARBA00022833"/>
    </source>
</evidence>